<gene>
    <name evidence="1" type="ORF">SAMN05421747_10770</name>
</gene>
<dbReference type="STRING" id="623281.SAMN05421747_10770"/>
<dbReference type="Proteomes" id="UP000199577">
    <property type="component" value="Unassembled WGS sequence"/>
</dbReference>
<dbReference type="GO" id="GO:0003677">
    <property type="term" value="F:DNA binding"/>
    <property type="evidence" value="ECO:0007669"/>
    <property type="project" value="InterPro"/>
</dbReference>
<sequence length="131" mass="14349">MDSVLKRIKEIANQEGVSVTALEASIGASKGVFSRALANGTDIQSKWLVKLAENYPQYSPQWLLTGEGEMRKADVLRDLEEKYASGHSTDLTNELIKALKKVISSQETTIQSQAATITALQKRIGELENGK</sequence>
<name>A0A1I1HR96_9SPHI</name>
<dbReference type="AlphaFoldDB" id="A0A1I1HR96"/>
<dbReference type="Gene3D" id="1.10.260.40">
    <property type="entry name" value="lambda repressor-like DNA-binding domains"/>
    <property type="match status" value="1"/>
</dbReference>
<reference evidence="1 2" key="1">
    <citation type="submission" date="2016-10" db="EMBL/GenBank/DDBJ databases">
        <authorList>
            <person name="de Groot N.N."/>
        </authorList>
    </citation>
    <scope>NUCLEOTIDE SEQUENCE [LARGE SCALE GENOMIC DNA]</scope>
    <source>
        <strain evidence="1 2">DSM 22900</strain>
    </source>
</reference>
<protein>
    <submittedName>
        <fullName evidence="1">Uncharacterized protein</fullName>
    </submittedName>
</protein>
<keyword evidence="2" id="KW-1185">Reference proteome</keyword>
<proteinExistence type="predicted"/>
<dbReference type="EMBL" id="FOLL01000007">
    <property type="protein sequence ID" value="SFC26386.1"/>
    <property type="molecule type" value="Genomic_DNA"/>
</dbReference>
<evidence type="ECO:0000313" key="2">
    <source>
        <dbReference type="Proteomes" id="UP000199577"/>
    </source>
</evidence>
<dbReference type="InterPro" id="IPR010982">
    <property type="entry name" value="Lambda_DNA-bd_dom_sf"/>
</dbReference>
<organism evidence="1 2">
    <name type="scientific">Parapedobacter composti</name>
    <dbReference type="NCBI Taxonomy" id="623281"/>
    <lineage>
        <taxon>Bacteria</taxon>
        <taxon>Pseudomonadati</taxon>
        <taxon>Bacteroidota</taxon>
        <taxon>Sphingobacteriia</taxon>
        <taxon>Sphingobacteriales</taxon>
        <taxon>Sphingobacteriaceae</taxon>
        <taxon>Parapedobacter</taxon>
    </lineage>
</organism>
<accession>A0A1I1HR96</accession>
<evidence type="ECO:0000313" key="1">
    <source>
        <dbReference type="EMBL" id="SFC26386.1"/>
    </source>
</evidence>